<reference evidence="2 3" key="1">
    <citation type="journal article" date="2013" name="Genome Announc.">
        <title>Draft Genome Sequence of Cesiribacter andamanensis Strain AMV16T, Isolated from a Soil Sample from a Mud Volcano in the Andaman Islands, India.</title>
        <authorList>
            <person name="Shivaji S."/>
            <person name="Ara S."/>
            <person name="Begum Z."/>
            <person name="Srinivas T.N."/>
            <person name="Singh A."/>
            <person name="Kumar Pinnaka A."/>
        </authorList>
    </citation>
    <scope>NUCLEOTIDE SEQUENCE [LARGE SCALE GENOMIC DNA]</scope>
    <source>
        <strain evidence="2 3">AMV16</strain>
    </source>
</reference>
<dbReference type="EMBL" id="AODQ01000047">
    <property type="protein sequence ID" value="EMR02754.1"/>
    <property type="molecule type" value="Genomic_DNA"/>
</dbReference>
<accession>M7NWE5</accession>
<keyword evidence="1" id="KW-0732">Signal</keyword>
<sequence length="144" mass="16277">MKSVVLTLSFLLLCLGVSAQSDHDQALVKKAISNYVEAFYQADTLLAYESVARELAKRGYYTSNGQIREATMSFDQLVALAKRWNATKNITAATPRKITVYEVLDKIASAKVEAQWGIDYFHLAKIQGRWMIINVLWQDYPPAK</sequence>
<dbReference type="AlphaFoldDB" id="M7NWE5"/>
<dbReference type="RefSeq" id="WP_009195516.1">
    <property type="nucleotide sequence ID" value="NZ_AODQ01000047.1"/>
</dbReference>
<gene>
    <name evidence="2" type="ORF">ADICEAN_02123</name>
</gene>
<evidence type="ECO:0000256" key="1">
    <source>
        <dbReference type="SAM" id="SignalP"/>
    </source>
</evidence>
<organism evidence="2 3">
    <name type="scientific">Cesiribacter andamanensis AMV16</name>
    <dbReference type="NCBI Taxonomy" id="1279009"/>
    <lineage>
        <taxon>Bacteria</taxon>
        <taxon>Pseudomonadati</taxon>
        <taxon>Bacteroidota</taxon>
        <taxon>Cytophagia</taxon>
        <taxon>Cytophagales</taxon>
        <taxon>Cesiribacteraceae</taxon>
        <taxon>Cesiribacter</taxon>
    </lineage>
</organism>
<dbReference type="InterPro" id="IPR039437">
    <property type="entry name" value="FrzH/put_lumazine-bd"/>
</dbReference>
<dbReference type="Pfam" id="PF12893">
    <property type="entry name" value="Lumazine_bd_2"/>
    <property type="match status" value="1"/>
</dbReference>
<dbReference type="STRING" id="1279009.ADICEAN_02123"/>
<keyword evidence="3" id="KW-1185">Reference proteome</keyword>
<protein>
    <submittedName>
        <fullName evidence="2">Putative lumazine-binding protein</fullName>
    </submittedName>
</protein>
<dbReference type="OrthoDB" id="5732224at2"/>
<name>M7NWE5_9BACT</name>
<evidence type="ECO:0000313" key="2">
    <source>
        <dbReference type="EMBL" id="EMR02754.1"/>
    </source>
</evidence>
<comment type="caution">
    <text evidence="2">The sequence shown here is derived from an EMBL/GenBank/DDBJ whole genome shotgun (WGS) entry which is preliminary data.</text>
</comment>
<dbReference type="Gene3D" id="3.10.450.50">
    <property type="match status" value="1"/>
</dbReference>
<dbReference type="InterPro" id="IPR032710">
    <property type="entry name" value="NTF2-like_dom_sf"/>
</dbReference>
<dbReference type="Proteomes" id="UP000011910">
    <property type="component" value="Unassembled WGS sequence"/>
</dbReference>
<feature type="signal peptide" evidence="1">
    <location>
        <begin position="1"/>
        <end position="19"/>
    </location>
</feature>
<dbReference type="SUPFAM" id="SSF54427">
    <property type="entry name" value="NTF2-like"/>
    <property type="match status" value="1"/>
</dbReference>
<evidence type="ECO:0000313" key="3">
    <source>
        <dbReference type="Proteomes" id="UP000011910"/>
    </source>
</evidence>
<feature type="chain" id="PRO_5004082419" evidence="1">
    <location>
        <begin position="20"/>
        <end position="144"/>
    </location>
</feature>
<proteinExistence type="predicted"/>